<feature type="transmembrane region" description="Helical" evidence="8">
    <location>
        <begin position="563"/>
        <end position="587"/>
    </location>
</feature>
<feature type="transmembrane region" description="Helical" evidence="8">
    <location>
        <begin position="442"/>
        <end position="465"/>
    </location>
</feature>
<evidence type="ECO:0000259" key="9">
    <source>
        <dbReference type="PROSITE" id="PS50928"/>
    </source>
</evidence>
<evidence type="ECO:0000256" key="2">
    <source>
        <dbReference type="ARBA" id="ARBA00022448"/>
    </source>
</evidence>
<accession>A0A381Z2R0</accession>
<dbReference type="Gene3D" id="1.10.3720.10">
    <property type="entry name" value="MetI-like"/>
    <property type="match status" value="1"/>
</dbReference>
<keyword evidence="4 8" id="KW-0812">Transmembrane</keyword>
<keyword evidence="7" id="KW-0175">Coiled coil</keyword>
<keyword evidence="3" id="KW-1003">Cell membrane</keyword>
<evidence type="ECO:0000256" key="5">
    <source>
        <dbReference type="ARBA" id="ARBA00022989"/>
    </source>
</evidence>
<gene>
    <name evidence="10" type="ORF">METZ01_LOCUS136399</name>
</gene>
<reference evidence="10" key="1">
    <citation type="submission" date="2018-05" db="EMBL/GenBank/DDBJ databases">
        <authorList>
            <person name="Lanie J.A."/>
            <person name="Ng W.-L."/>
            <person name="Kazmierczak K.M."/>
            <person name="Andrzejewski T.M."/>
            <person name="Davidsen T.M."/>
            <person name="Wayne K.J."/>
            <person name="Tettelin H."/>
            <person name="Glass J.I."/>
            <person name="Rusch D."/>
            <person name="Podicherti R."/>
            <person name="Tsui H.-C.T."/>
            <person name="Winkler M.E."/>
        </authorList>
    </citation>
    <scope>NUCLEOTIDE SEQUENCE</scope>
</reference>
<feature type="coiled-coil region" evidence="7">
    <location>
        <begin position="250"/>
        <end position="277"/>
    </location>
</feature>
<protein>
    <recommendedName>
        <fullName evidence="9">ABC transmembrane type-1 domain-containing protein</fullName>
    </recommendedName>
</protein>
<dbReference type="CDD" id="cd06261">
    <property type="entry name" value="TM_PBP2"/>
    <property type="match status" value="1"/>
</dbReference>
<dbReference type="FunFam" id="1.10.3720.10:FF:000003">
    <property type="entry name" value="Aliphatic sulfonate ABC transporter permease"/>
    <property type="match status" value="1"/>
</dbReference>
<feature type="transmembrane region" description="Helical" evidence="8">
    <location>
        <begin position="45"/>
        <end position="63"/>
    </location>
</feature>
<sequence length="632" mass="71350">MITGFITIVLIIGLFSSIVYGRKLVKTEKVDAVFGNPERANGGYHWVVAGSCSILLLWLFFSWDIARSFYPNSANELCQVAKVRESVLGINYIFPIEERTLKSTAFIERETKNINNLKSEIQKSILLDQYKKKFIYFLDETELLIISLSDENNLDLKSQNEVDSIANKIWKLTENFQKTSYPPKRSGEEEKEALNLLKNQTSWGATGMEIPPYPETKRGLKFEVASKEMNLIVEEFFQIKNENSVFIKKSAKIKEQIKNYKDELQDNQEIEQQYLKQISKIYGRVSRSNIFPSNTLDSVEKSLIEFDKVQKKEQGSLKIIDTFLFPTGTIVASASGETCSEQGTGRWLPKPTDTLRIFLHLLKPSEGYKNIPMLWYEMMGVNQVVAFIIPDWVADIMPGKYPVHSSDGKVKPNFKKTVLDIATGEFKAFSIPIPSGHIWDSFLRVFLGLALGVIAGVPLGLFMGLSRFAKGYFDPVIELYRPVPPLAWAPLIITVFGIDNSGKIFLLFMVSFAIMIVSARAGASGTQLSKIHAAHSLGASKWQILRQVIFPNSLPEILTGIRVAVGVCWGTLVAAEFLAGTTGIGFVENVARKYMQYEHIWITIFVMGMLGMFFDLAMRWIIKKTIPWRGKG</sequence>
<dbReference type="PROSITE" id="PS50928">
    <property type="entry name" value="ABC_TM1"/>
    <property type="match status" value="1"/>
</dbReference>
<dbReference type="GO" id="GO:0010438">
    <property type="term" value="P:cellular response to sulfur starvation"/>
    <property type="evidence" value="ECO:0007669"/>
    <property type="project" value="TreeGrafter"/>
</dbReference>
<organism evidence="10">
    <name type="scientific">marine metagenome</name>
    <dbReference type="NCBI Taxonomy" id="408172"/>
    <lineage>
        <taxon>unclassified sequences</taxon>
        <taxon>metagenomes</taxon>
        <taxon>ecological metagenomes</taxon>
    </lineage>
</organism>
<dbReference type="InterPro" id="IPR035906">
    <property type="entry name" value="MetI-like_sf"/>
</dbReference>
<feature type="transmembrane region" description="Helical" evidence="8">
    <location>
        <begin position="504"/>
        <end position="523"/>
    </location>
</feature>
<evidence type="ECO:0000256" key="4">
    <source>
        <dbReference type="ARBA" id="ARBA00022692"/>
    </source>
</evidence>
<name>A0A381Z2R0_9ZZZZ</name>
<feature type="transmembrane region" description="Helical" evidence="8">
    <location>
        <begin position="599"/>
        <end position="622"/>
    </location>
</feature>
<dbReference type="EMBL" id="UINC01019736">
    <property type="protein sequence ID" value="SVA83545.1"/>
    <property type="molecule type" value="Genomic_DNA"/>
</dbReference>
<proteinExistence type="predicted"/>
<dbReference type="AlphaFoldDB" id="A0A381Z2R0"/>
<evidence type="ECO:0000256" key="6">
    <source>
        <dbReference type="ARBA" id="ARBA00023136"/>
    </source>
</evidence>
<dbReference type="GO" id="GO:0055085">
    <property type="term" value="P:transmembrane transport"/>
    <property type="evidence" value="ECO:0007669"/>
    <property type="project" value="InterPro"/>
</dbReference>
<keyword evidence="6 8" id="KW-0472">Membrane</keyword>
<keyword evidence="5 8" id="KW-1133">Transmembrane helix</keyword>
<dbReference type="PANTHER" id="PTHR30151">
    <property type="entry name" value="ALKANE SULFONATE ABC TRANSPORTER-RELATED, MEMBRANE SUBUNIT"/>
    <property type="match status" value="1"/>
</dbReference>
<evidence type="ECO:0000256" key="7">
    <source>
        <dbReference type="SAM" id="Coils"/>
    </source>
</evidence>
<dbReference type="PANTHER" id="PTHR30151:SF25">
    <property type="entry name" value="TAURINE TRANSPORT SYSTEM PERMEASE PROTEIN TAUC"/>
    <property type="match status" value="1"/>
</dbReference>
<dbReference type="SUPFAM" id="SSF161098">
    <property type="entry name" value="MetI-like"/>
    <property type="match status" value="1"/>
</dbReference>
<comment type="subcellular location">
    <subcellularLocation>
        <location evidence="1">Cell membrane</location>
        <topology evidence="1">Multi-pass membrane protein</topology>
    </subcellularLocation>
</comment>
<keyword evidence="2" id="KW-0813">Transport</keyword>
<evidence type="ECO:0000256" key="1">
    <source>
        <dbReference type="ARBA" id="ARBA00004651"/>
    </source>
</evidence>
<evidence type="ECO:0000313" key="10">
    <source>
        <dbReference type="EMBL" id="SVA83545.1"/>
    </source>
</evidence>
<dbReference type="GO" id="GO:0005886">
    <property type="term" value="C:plasma membrane"/>
    <property type="evidence" value="ECO:0007669"/>
    <property type="project" value="UniProtKB-SubCell"/>
</dbReference>
<evidence type="ECO:0000256" key="8">
    <source>
        <dbReference type="SAM" id="Phobius"/>
    </source>
</evidence>
<dbReference type="Pfam" id="PF00528">
    <property type="entry name" value="BPD_transp_1"/>
    <property type="match status" value="1"/>
</dbReference>
<dbReference type="InterPro" id="IPR000515">
    <property type="entry name" value="MetI-like"/>
</dbReference>
<feature type="domain" description="ABC transmembrane type-1" evidence="9">
    <location>
        <begin position="438"/>
        <end position="618"/>
    </location>
</feature>
<evidence type="ECO:0000256" key="3">
    <source>
        <dbReference type="ARBA" id="ARBA00022475"/>
    </source>
</evidence>